<dbReference type="AlphaFoldDB" id="A0A931E339"/>
<dbReference type="EMBL" id="JADOUE010000001">
    <property type="protein sequence ID" value="MBG6123052.1"/>
    <property type="molecule type" value="Genomic_DNA"/>
</dbReference>
<gene>
    <name evidence="1" type="ORF">IW254_002021</name>
</gene>
<dbReference type="RefSeq" id="WP_196825341.1">
    <property type="nucleotide sequence ID" value="NZ_CP046980.1"/>
</dbReference>
<reference evidence="1" key="1">
    <citation type="submission" date="2020-11" db="EMBL/GenBank/DDBJ databases">
        <title>Sequencing the genomes of 1000 actinobacteria strains.</title>
        <authorList>
            <person name="Klenk H.-P."/>
        </authorList>
    </citation>
    <scope>NUCLEOTIDE SEQUENCE</scope>
    <source>
        <strain evidence="1">DSM 45632</strain>
    </source>
</reference>
<evidence type="ECO:0000313" key="2">
    <source>
        <dbReference type="Proteomes" id="UP000658613"/>
    </source>
</evidence>
<accession>A0A931E339</accession>
<proteinExistence type="predicted"/>
<protein>
    <submittedName>
        <fullName evidence="1">Uncharacterized protein</fullName>
    </submittedName>
</protein>
<keyword evidence="2" id="KW-1185">Reference proteome</keyword>
<organism evidence="1 2">
    <name type="scientific">Corynebacterium aquatimens</name>
    <dbReference type="NCBI Taxonomy" id="1190508"/>
    <lineage>
        <taxon>Bacteria</taxon>
        <taxon>Bacillati</taxon>
        <taxon>Actinomycetota</taxon>
        <taxon>Actinomycetes</taxon>
        <taxon>Mycobacteriales</taxon>
        <taxon>Corynebacteriaceae</taxon>
        <taxon>Corynebacterium</taxon>
    </lineage>
</organism>
<comment type="caution">
    <text evidence="1">The sequence shown here is derived from an EMBL/GenBank/DDBJ whole genome shotgun (WGS) entry which is preliminary data.</text>
</comment>
<name>A0A931E339_9CORY</name>
<dbReference type="Proteomes" id="UP000658613">
    <property type="component" value="Unassembled WGS sequence"/>
</dbReference>
<evidence type="ECO:0000313" key="1">
    <source>
        <dbReference type="EMBL" id="MBG6123052.1"/>
    </source>
</evidence>
<sequence>MPMHVDPDEMRSLLRSEIDRYTTAIETMNAQRPALRPGDCGEGFVSHGEQLAAAVDMVHDQTIKRLQQRIRQCEEIAKLIDDVSLADDVNADQVSQVSRHG</sequence>